<evidence type="ECO:0000259" key="2">
    <source>
        <dbReference type="Pfam" id="PF05232"/>
    </source>
</evidence>
<dbReference type="KEGG" id="jag:GJA_1896"/>
<accession>W0V5K2</accession>
<dbReference type="PATRIC" id="fig|1349767.4.peg.3666"/>
<feature type="transmembrane region" description="Helical" evidence="1">
    <location>
        <begin position="80"/>
        <end position="98"/>
    </location>
</feature>
<evidence type="ECO:0000256" key="1">
    <source>
        <dbReference type="SAM" id="Phobius"/>
    </source>
</evidence>
<feature type="transmembrane region" description="Helical" evidence="1">
    <location>
        <begin position="104"/>
        <end position="128"/>
    </location>
</feature>
<dbReference type="AlphaFoldDB" id="W0V5K2"/>
<dbReference type="EMBL" id="HG322949">
    <property type="protein sequence ID" value="CDG82532.1"/>
    <property type="molecule type" value="Genomic_DNA"/>
</dbReference>
<dbReference type="Proteomes" id="UP000027604">
    <property type="component" value="Chromosome I"/>
</dbReference>
<dbReference type="NCBIfam" id="NF033664">
    <property type="entry name" value="PACE_transport"/>
    <property type="match status" value="1"/>
</dbReference>
<gene>
    <name evidence="3" type="ORF">GJA_1896</name>
</gene>
<name>W0V5K2_9BURK</name>
<feature type="domain" description="Chlorhexidine efflux transporter" evidence="2">
    <location>
        <begin position="71"/>
        <end position="133"/>
    </location>
</feature>
<dbReference type="HOGENOM" id="CLU_120004_0_0_4"/>
<feature type="transmembrane region" description="Helical" evidence="1">
    <location>
        <begin position="7"/>
        <end position="28"/>
    </location>
</feature>
<dbReference type="STRING" id="1349767.GJA_1896"/>
<dbReference type="eggNOG" id="COG4125">
    <property type="taxonomic scope" value="Bacteria"/>
</dbReference>
<feature type="transmembrane region" description="Helical" evidence="1">
    <location>
        <begin position="40"/>
        <end position="59"/>
    </location>
</feature>
<dbReference type="Pfam" id="PF05232">
    <property type="entry name" value="BTP"/>
    <property type="match status" value="2"/>
</dbReference>
<evidence type="ECO:0000313" key="3">
    <source>
        <dbReference type="EMBL" id="CDG82532.1"/>
    </source>
</evidence>
<dbReference type="InterPro" id="IPR058208">
    <property type="entry name" value="PACE"/>
</dbReference>
<feature type="domain" description="Chlorhexidine efflux transporter" evidence="2">
    <location>
        <begin position="3"/>
        <end position="65"/>
    </location>
</feature>
<evidence type="ECO:0000313" key="4">
    <source>
        <dbReference type="Proteomes" id="UP000027604"/>
    </source>
</evidence>
<dbReference type="OrthoDB" id="1631120at2"/>
<dbReference type="RefSeq" id="WP_038491106.1">
    <property type="nucleotide sequence ID" value="NZ_BCTH01000004.1"/>
</dbReference>
<dbReference type="InterPro" id="IPR007896">
    <property type="entry name" value="BTP_bacteria"/>
</dbReference>
<sequence length="146" mass="16876">MQGLKRRITYVAAFEVCGLTMSTLWLSWLSGSAASSTGPLAVMITTLAMTWNFFYNIAFEAWERRQVSRARTVLRRVAHAIGFQLTLVLYLIPLIAWWMRISLWQAFLLDFALMLIIPLYSFLFTWAFDRVFGEPDSAKQVNRVRA</sequence>
<keyword evidence="1" id="KW-0472">Membrane</keyword>
<keyword evidence="4" id="KW-1185">Reference proteome</keyword>
<proteinExistence type="predicted"/>
<keyword evidence="1" id="KW-1133">Transmembrane helix</keyword>
<reference evidence="3 4" key="1">
    <citation type="journal article" date="2015" name="Genome Announc.">
        <title>Genome Sequence of Mushroom Soft-Rot Pathogen Janthinobacterium agaricidamnosum.</title>
        <authorList>
            <person name="Graupner K."/>
            <person name="Lackner G."/>
            <person name="Hertweck C."/>
        </authorList>
    </citation>
    <scope>NUCLEOTIDE SEQUENCE [LARGE SCALE GENOMIC DNA]</scope>
    <source>
        <strain evidence="4">NBRC 102515 / DSM 9628</strain>
    </source>
</reference>
<keyword evidence="1 3" id="KW-0812">Transmembrane</keyword>
<protein>
    <submittedName>
        <fullName evidence="3">Bacterial Transmembrane Pair family protein</fullName>
    </submittedName>
</protein>
<organism evidence="3 4">
    <name type="scientific">Janthinobacterium agaricidamnosum NBRC 102515 = DSM 9628</name>
    <dbReference type="NCBI Taxonomy" id="1349767"/>
    <lineage>
        <taxon>Bacteria</taxon>
        <taxon>Pseudomonadati</taxon>
        <taxon>Pseudomonadota</taxon>
        <taxon>Betaproteobacteria</taxon>
        <taxon>Burkholderiales</taxon>
        <taxon>Oxalobacteraceae</taxon>
        <taxon>Janthinobacterium</taxon>
    </lineage>
</organism>